<feature type="domain" description="Vta1/callose synthase N-terminal" evidence="3">
    <location>
        <begin position="33"/>
        <end position="171"/>
    </location>
</feature>
<evidence type="ECO:0000256" key="1">
    <source>
        <dbReference type="ARBA" id="ARBA00004308"/>
    </source>
</evidence>
<dbReference type="PANTHER" id="PTHR46009">
    <property type="entry name" value="VACUOLAR PROTEIN SORTING-ASSOCIATED PROTEIN VTA1 HOMOLOG"/>
    <property type="match status" value="1"/>
</dbReference>
<dbReference type="GO" id="GO:0032511">
    <property type="term" value="P:late endosome to vacuole transport via multivesicular body sorting pathway"/>
    <property type="evidence" value="ECO:0007669"/>
    <property type="project" value="InterPro"/>
</dbReference>
<keyword evidence="2" id="KW-0472">Membrane</keyword>
<dbReference type="Gene3D" id="1.25.40.270">
    <property type="entry name" value="Vacuolar protein sorting-associated protein vta1"/>
    <property type="match status" value="1"/>
</dbReference>
<sequence>MYVGNDTGNSLHFVEIAVWKVEMSELPKGYKSLKPFLKIAEIMSERDVAVEYWCLRYVYREAQNIDRTSPECTSFTSCLSSYFKKLEDENKVDQRFSSESVAHLYIERMVYNMFQMADEIDRSERFSIDITTSFIIASNLITVLSVFGDIDARLIEVGKYARWRGAYRFSCLNKGERPLSAPQNVNKLLDQVRYHGLLSPGSCTYYHICGIGRKVEVPPHYSDIHDDGASADLVLEEALERFVDFNNVHEYCTLAVSALVAKNSGNAIIHLEKALRVMNKYKRREFLPCKVSSRD</sequence>
<accession>A0A0V1JMW1</accession>
<evidence type="ECO:0000256" key="2">
    <source>
        <dbReference type="ARBA" id="ARBA00023136"/>
    </source>
</evidence>
<dbReference type="AlphaFoldDB" id="A0A0V1JMW1"/>
<organism evidence="4 5">
    <name type="scientific">Trichinella pseudospiralis</name>
    <name type="common">Parasitic roundworm</name>
    <dbReference type="NCBI Taxonomy" id="6337"/>
    <lineage>
        <taxon>Eukaryota</taxon>
        <taxon>Metazoa</taxon>
        <taxon>Ecdysozoa</taxon>
        <taxon>Nematoda</taxon>
        <taxon>Enoplea</taxon>
        <taxon>Dorylaimia</taxon>
        <taxon>Trichinellida</taxon>
        <taxon>Trichinellidae</taxon>
        <taxon>Trichinella</taxon>
    </lineage>
</organism>
<dbReference type="PANTHER" id="PTHR46009:SF1">
    <property type="entry name" value="VACUOLAR PROTEIN SORTING-ASSOCIATED PROTEIN VTA1 HOMOLOG"/>
    <property type="match status" value="1"/>
</dbReference>
<dbReference type="InterPro" id="IPR044538">
    <property type="entry name" value="Vta1-like"/>
</dbReference>
<evidence type="ECO:0000259" key="3">
    <source>
        <dbReference type="Pfam" id="PF04652"/>
    </source>
</evidence>
<reference evidence="4 5" key="1">
    <citation type="submission" date="2015-01" db="EMBL/GenBank/DDBJ databases">
        <title>Evolution of Trichinella species and genotypes.</title>
        <authorList>
            <person name="Korhonen P.K."/>
            <person name="Edoardo P."/>
            <person name="Giuseppe L.R."/>
            <person name="Gasser R.B."/>
        </authorList>
    </citation>
    <scope>NUCLEOTIDE SEQUENCE [LARGE SCALE GENOMIC DNA]</scope>
    <source>
        <strain evidence="4">ISS176</strain>
    </source>
</reference>
<name>A0A0V1JMW1_TRIPS</name>
<evidence type="ECO:0000313" key="5">
    <source>
        <dbReference type="Proteomes" id="UP000054826"/>
    </source>
</evidence>
<dbReference type="EMBL" id="JYDV01000076">
    <property type="protein sequence ID" value="KRZ36304.1"/>
    <property type="molecule type" value="Genomic_DNA"/>
</dbReference>
<protein>
    <submittedName>
        <fullName evidence="4">Vacuolar protein sorting-associated protein VTA1-like protein</fullName>
    </submittedName>
</protein>
<dbReference type="GO" id="GO:0005771">
    <property type="term" value="C:multivesicular body"/>
    <property type="evidence" value="ECO:0007669"/>
    <property type="project" value="TreeGrafter"/>
</dbReference>
<dbReference type="Pfam" id="PF04652">
    <property type="entry name" value="Vta1"/>
    <property type="match status" value="1"/>
</dbReference>
<dbReference type="InterPro" id="IPR023175">
    <property type="entry name" value="Vta1/CALS_N_sf"/>
</dbReference>
<proteinExistence type="predicted"/>
<dbReference type="Proteomes" id="UP000054826">
    <property type="component" value="Unassembled WGS sequence"/>
</dbReference>
<comment type="subcellular location">
    <subcellularLocation>
        <location evidence="1">Endomembrane system</location>
    </subcellularLocation>
</comment>
<dbReference type="InterPro" id="IPR039431">
    <property type="entry name" value="Vta1/CALS_N"/>
</dbReference>
<gene>
    <name evidence="4" type="primary">VTA1</name>
    <name evidence="4" type="ORF">T4C_8888</name>
</gene>
<comment type="caution">
    <text evidence="4">The sequence shown here is derived from an EMBL/GenBank/DDBJ whole genome shotgun (WGS) entry which is preliminary data.</text>
</comment>
<evidence type="ECO:0000313" key="4">
    <source>
        <dbReference type="EMBL" id="KRZ36304.1"/>
    </source>
</evidence>